<sequence>MGERNILQILRDSRYTVILSGSGLMMESGYPLLRDGVESYEIEEKYGYSYEEMLSSSFYSARKELFFRFYKEVILKVAEMPPGKGFHMLKKLQDYGLVHSIITRRIAGLEDRAGCTNVVNLRGTVFENFCPNCGRHYPIEYMREAKGVPLCEQCLVAIRPKICLFGEMIDNSLMTRAAEEVEKAEILLVLGANLTTPLCSQMLQYYTGASLILVTESEHYSDQRADIIVYGRCDDFLERLVSECEN</sequence>
<feature type="binding site" evidence="4">
    <location>
        <position position="133"/>
    </location>
    <ligand>
        <name>Zn(2+)</name>
        <dbReference type="ChEBI" id="CHEBI:29105"/>
    </ligand>
</feature>
<evidence type="ECO:0000256" key="4">
    <source>
        <dbReference type="PROSITE-ProRule" id="PRU00236"/>
    </source>
</evidence>
<keyword evidence="2" id="KW-0808">Transferase</keyword>
<feature type="binding site" evidence="4">
    <location>
        <position position="130"/>
    </location>
    <ligand>
        <name>Zn(2+)</name>
        <dbReference type="ChEBI" id="CHEBI:29105"/>
    </ligand>
</feature>
<dbReference type="GO" id="GO:0046872">
    <property type="term" value="F:metal ion binding"/>
    <property type="evidence" value="ECO:0007669"/>
    <property type="project" value="UniProtKB-KW"/>
</dbReference>
<evidence type="ECO:0000259" key="5">
    <source>
        <dbReference type="PROSITE" id="PS50305"/>
    </source>
</evidence>
<proteinExistence type="predicted"/>
<dbReference type="InterPro" id="IPR026591">
    <property type="entry name" value="Sirtuin_cat_small_dom_sf"/>
</dbReference>
<evidence type="ECO:0000256" key="3">
    <source>
        <dbReference type="ARBA" id="ARBA00023027"/>
    </source>
</evidence>
<dbReference type="SUPFAM" id="SSF52467">
    <property type="entry name" value="DHS-like NAD/FAD-binding domain"/>
    <property type="match status" value="1"/>
</dbReference>
<dbReference type="InterPro" id="IPR029035">
    <property type="entry name" value="DHS-like_NAD/FAD-binding_dom"/>
</dbReference>
<keyword evidence="3" id="KW-0520">NAD</keyword>
<accession>A0A9D2KJN2</accession>
<dbReference type="Gene3D" id="3.40.50.1220">
    <property type="entry name" value="TPP-binding domain"/>
    <property type="match status" value="1"/>
</dbReference>
<dbReference type="GO" id="GO:0017136">
    <property type="term" value="F:histone deacetylase activity, NAD-dependent"/>
    <property type="evidence" value="ECO:0007669"/>
    <property type="project" value="TreeGrafter"/>
</dbReference>
<comment type="caution">
    <text evidence="4">Lacks conserved residue(s) required for the propagation of feature annotation.</text>
</comment>
<dbReference type="InterPro" id="IPR003000">
    <property type="entry name" value="Sirtuin"/>
</dbReference>
<dbReference type="InterPro" id="IPR026590">
    <property type="entry name" value="Ssirtuin_cat_dom"/>
</dbReference>
<organism evidence="6 7">
    <name type="scientific">Candidatus Mediterraneibacter pullicola</name>
    <dbReference type="NCBI Taxonomy" id="2838682"/>
    <lineage>
        <taxon>Bacteria</taxon>
        <taxon>Bacillati</taxon>
        <taxon>Bacillota</taxon>
        <taxon>Clostridia</taxon>
        <taxon>Lachnospirales</taxon>
        <taxon>Lachnospiraceae</taxon>
        <taxon>Mediterraneibacter</taxon>
    </lineage>
</organism>
<reference evidence="6" key="2">
    <citation type="submission" date="2021-04" db="EMBL/GenBank/DDBJ databases">
        <authorList>
            <person name="Gilroy R."/>
        </authorList>
    </citation>
    <scope>NUCLEOTIDE SEQUENCE</scope>
    <source>
        <strain evidence="6">ChiSjej2B20-11307</strain>
    </source>
</reference>
<keyword evidence="4" id="KW-0479">Metal-binding</keyword>
<dbReference type="PROSITE" id="PS50305">
    <property type="entry name" value="SIRTUIN"/>
    <property type="match status" value="1"/>
</dbReference>
<dbReference type="Pfam" id="PF02146">
    <property type="entry name" value="SIR2"/>
    <property type="match status" value="1"/>
</dbReference>
<feature type="domain" description="Deacetylase sirtuin-type" evidence="5">
    <location>
        <begin position="1"/>
        <end position="246"/>
    </location>
</feature>
<protein>
    <recommendedName>
        <fullName evidence="1">protein acetyllysine N-acetyltransferase</fullName>
        <ecNumber evidence="1">2.3.1.286</ecNumber>
    </recommendedName>
</protein>
<keyword evidence="4" id="KW-0862">Zinc</keyword>
<dbReference type="PANTHER" id="PTHR11085:SF10">
    <property type="entry name" value="NAD-DEPENDENT PROTEIN DEACYLASE SIRTUIN-5, MITOCHONDRIAL-RELATED"/>
    <property type="match status" value="1"/>
</dbReference>
<dbReference type="InterPro" id="IPR050134">
    <property type="entry name" value="NAD-dep_sirtuin_deacylases"/>
</dbReference>
<feature type="binding site" evidence="4">
    <location>
        <position position="154"/>
    </location>
    <ligand>
        <name>Zn(2+)</name>
        <dbReference type="ChEBI" id="CHEBI:29105"/>
    </ligand>
</feature>
<dbReference type="Proteomes" id="UP000824223">
    <property type="component" value="Unassembled WGS sequence"/>
</dbReference>
<dbReference type="Gene3D" id="3.30.1600.10">
    <property type="entry name" value="SIR2/SIRT2 'Small Domain"/>
    <property type="match status" value="1"/>
</dbReference>
<feature type="binding site" evidence="4">
    <location>
        <position position="151"/>
    </location>
    <ligand>
        <name>Zn(2+)</name>
        <dbReference type="ChEBI" id="CHEBI:29105"/>
    </ligand>
</feature>
<evidence type="ECO:0000256" key="1">
    <source>
        <dbReference type="ARBA" id="ARBA00012928"/>
    </source>
</evidence>
<evidence type="ECO:0000313" key="7">
    <source>
        <dbReference type="Proteomes" id="UP000824223"/>
    </source>
</evidence>
<comment type="caution">
    <text evidence="6">The sequence shown here is derived from an EMBL/GenBank/DDBJ whole genome shotgun (WGS) entry which is preliminary data.</text>
</comment>
<dbReference type="AlphaFoldDB" id="A0A9D2KJN2"/>
<reference evidence="6" key="1">
    <citation type="journal article" date="2021" name="PeerJ">
        <title>Extensive microbial diversity within the chicken gut microbiome revealed by metagenomics and culture.</title>
        <authorList>
            <person name="Gilroy R."/>
            <person name="Ravi A."/>
            <person name="Getino M."/>
            <person name="Pursley I."/>
            <person name="Horton D.L."/>
            <person name="Alikhan N.F."/>
            <person name="Baker D."/>
            <person name="Gharbi K."/>
            <person name="Hall N."/>
            <person name="Watson M."/>
            <person name="Adriaenssens E.M."/>
            <person name="Foster-Nyarko E."/>
            <person name="Jarju S."/>
            <person name="Secka A."/>
            <person name="Antonio M."/>
            <person name="Oren A."/>
            <person name="Chaudhuri R.R."/>
            <person name="La Ragione R."/>
            <person name="Hildebrand F."/>
            <person name="Pallen M.J."/>
        </authorList>
    </citation>
    <scope>NUCLEOTIDE SEQUENCE</scope>
    <source>
        <strain evidence="6">ChiSjej2B20-11307</strain>
    </source>
</reference>
<dbReference type="EMBL" id="DXAK01000008">
    <property type="protein sequence ID" value="HJA05927.1"/>
    <property type="molecule type" value="Genomic_DNA"/>
</dbReference>
<dbReference type="PANTHER" id="PTHR11085">
    <property type="entry name" value="NAD-DEPENDENT PROTEIN DEACYLASE SIRTUIN-5, MITOCHONDRIAL-RELATED"/>
    <property type="match status" value="1"/>
</dbReference>
<dbReference type="GO" id="GO:0070403">
    <property type="term" value="F:NAD+ binding"/>
    <property type="evidence" value="ECO:0007669"/>
    <property type="project" value="InterPro"/>
</dbReference>
<gene>
    <name evidence="6" type="ORF">H9798_02085</name>
</gene>
<dbReference type="EC" id="2.3.1.286" evidence="1"/>
<evidence type="ECO:0000313" key="6">
    <source>
        <dbReference type="EMBL" id="HJA05927.1"/>
    </source>
</evidence>
<evidence type="ECO:0000256" key="2">
    <source>
        <dbReference type="ARBA" id="ARBA00022679"/>
    </source>
</evidence>
<name>A0A9D2KJN2_9FIRM</name>